<feature type="domain" description="Chalcone isomerase" evidence="1">
    <location>
        <begin position="99"/>
        <end position="127"/>
    </location>
</feature>
<accession>A0ABY8ER31</accession>
<evidence type="ECO:0000313" key="3">
    <source>
        <dbReference type="Proteomes" id="UP000818624"/>
    </source>
</evidence>
<evidence type="ECO:0000313" key="2">
    <source>
        <dbReference type="EMBL" id="WFD47424.1"/>
    </source>
</evidence>
<organism evidence="2 3">
    <name type="scientific">Malassezia furfur</name>
    <name type="common">Pityriasis versicolor infection agent</name>
    <name type="synonym">Pityrosporum furfur</name>
    <dbReference type="NCBI Taxonomy" id="55194"/>
    <lineage>
        <taxon>Eukaryota</taxon>
        <taxon>Fungi</taxon>
        <taxon>Dikarya</taxon>
        <taxon>Basidiomycota</taxon>
        <taxon>Ustilaginomycotina</taxon>
        <taxon>Malasseziomycetes</taxon>
        <taxon>Malasseziales</taxon>
        <taxon>Malasseziaceae</taxon>
        <taxon>Malassezia</taxon>
    </lineage>
</organism>
<dbReference type="Proteomes" id="UP000818624">
    <property type="component" value="Chromosome 2"/>
</dbReference>
<proteinExistence type="predicted"/>
<dbReference type="PANTHER" id="PTHR47284:SF3">
    <property type="entry name" value="FATTY-ACID-BINDING PROTEIN 2"/>
    <property type="match status" value="1"/>
</dbReference>
<dbReference type="EMBL" id="CP046235">
    <property type="protein sequence ID" value="WFD47424.1"/>
    <property type="molecule type" value="Genomic_DNA"/>
</dbReference>
<dbReference type="Pfam" id="PF16035">
    <property type="entry name" value="Chalcone_2"/>
    <property type="match status" value="2"/>
</dbReference>
<dbReference type="InterPro" id="IPR036298">
    <property type="entry name" value="Chalcone_isomerase_sf"/>
</dbReference>
<gene>
    <name evidence="2" type="ORF">GLX27_002075</name>
</gene>
<sequence>MLRAGRGWMWNAVRVPHGPVRTMCRATRIAVPLVGAFAAAGAVAATVTRPVHLDAGSEPVVPVVPAVSVKPPVRTVVDPATKQELAAEIQADVDGKPRTLRLVGLGVRAVTFLRMYVYVAGVYVDASVVDGPLGKMDADDQDLERKFAQWMARGVPVAVRIMPVRSTDFGHLRDGLVRAVNNRAKDARAPGSAYALGDEAETCLSHNVRDLKRLFPRHSVPKGHVLDLIVWRRGANAGPYHLTLAYEGQVLGAVSSELPDQTNGLPTFALPVQLILAYVGARPDISGPLRASVARALHEGLP</sequence>
<keyword evidence="3" id="KW-1185">Reference proteome</keyword>
<dbReference type="SUPFAM" id="SSF54626">
    <property type="entry name" value="Chalcone isomerase"/>
    <property type="match status" value="1"/>
</dbReference>
<dbReference type="Gene3D" id="3.50.70.10">
    <property type="match status" value="1"/>
</dbReference>
<feature type="domain" description="Chalcone isomerase" evidence="1">
    <location>
        <begin position="138"/>
        <end position="257"/>
    </location>
</feature>
<reference evidence="2 3" key="1">
    <citation type="journal article" date="2020" name="Elife">
        <title>Loss of centromere function drives karyotype evolution in closely related Malassezia species.</title>
        <authorList>
            <person name="Sankaranarayanan S.R."/>
            <person name="Ianiri G."/>
            <person name="Coelho M.A."/>
            <person name="Reza M.H."/>
            <person name="Thimmappa B.C."/>
            <person name="Ganguly P."/>
            <person name="Vadnala R.N."/>
            <person name="Sun S."/>
            <person name="Siddharthan R."/>
            <person name="Tellgren-Roth C."/>
            <person name="Dawson T.L."/>
            <person name="Heitman J."/>
            <person name="Sanyal K."/>
        </authorList>
    </citation>
    <scope>NUCLEOTIDE SEQUENCE [LARGE SCALE GENOMIC DNA]</scope>
    <source>
        <strain evidence="2">CBS14141</strain>
    </source>
</reference>
<evidence type="ECO:0000259" key="1">
    <source>
        <dbReference type="Pfam" id="PF16035"/>
    </source>
</evidence>
<dbReference type="PANTHER" id="PTHR47284">
    <property type="entry name" value="FATTY-ACID-BINDING PROTEIN 2"/>
    <property type="match status" value="1"/>
</dbReference>
<dbReference type="InterPro" id="IPR016087">
    <property type="entry name" value="Chalcone_isomerase"/>
</dbReference>
<protein>
    <recommendedName>
        <fullName evidence="1">Chalcone isomerase domain-containing protein</fullName>
    </recommendedName>
</protein>
<dbReference type="InterPro" id="IPR016088">
    <property type="entry name" value="Chalcone_isomerase_3-sand"/>
</dbReference>
<name>A0ABY8ER31_MALFU</name>